<evidence type="ECO:0000256" key="7">
    <source>
        <dbReference type="ARBA" id="ARBA00022695"/>
    </source>
</evidence>
<evidence type="ECO:0000256" key="6">
    <source>
        <dbReference type="ARBA" id="ARBA00022692"/>
    </source>
</evidence>
<evidence type="ECO:0000256" key="3">
    <source>
        <dbReference type="ARBA" id="ARBA00022475"/>
    </source>
</evidence>
<evidence type="ECO:0000256" key="10">
    <source>
        <dbReference type="ARBA" id="ARBA00023136"/>
    </source>
</evidence>
<proteinExistence type="inferred from homology"/>
<evidence type="ECO:0000256" key="11">
    <source>
        <dbReference type="ARBA" id="ARBA00023209"/>
    </source>
</evidence>
<accession>A0A1J5Q3S1</accession>
<evidence type="ECO:0000256" key="4">
    <source>
        <dbReference type="ARBA" id="ARBA00022516"/>
    </source>
</evidence>
<protein>
    <submittedName>
        <fullName evidence="14">Phosphatidate cytidylyltransferase</fullName>
        <ecNumber evidence="14">2.7.7.41</ecNumber>
    </submittedName>
</protein>
<evidence type="ECO:0000313" key="14">
    <source>
        <dbReference type="EMBL" id="OIQ72107.1"/>
    </source>
</evidence>
<dbReference type="PANTHER" id="PTHR46382:SF1">
    <property type="entry name" value="PHOSPHATIDATE CYTIDYLYLTRANSFERASE"/>
    <property type="match status" value="1"/>
</dbReference>
<feature type="transmembrane region" description="Helical" evidence="13">
    <location>
        <begin position="21"/>
        <end position="37"/>
    </location>
</feature>
<keyword evidence="9" id="KW-0443">Lipid metabolism</keyword>
<keyword evidence="11" id="KW-0594">Phospholipid biosynthesis</keyword>
<keyword evidence="10 13" id="KW-0472">Membrane</keyword>
<comment type="subcellular location">
    <subcellularLocation>
        <location evidence="1">Cell membrane</location>
        <topology evidence="1">Multi-pass membrane protein</topology>
    </subcellularLocation>
</comment>
<feature type="transmembrane region" description="Helical" evidence="13">
    <location>
        <begin position="205"/>
        <end position="226"/>
    </location>
</feature>
<comment type="similarity">
    <text evidence="2">Belongs to the CDS family.</text>
</comment>
<keyword evidence="12" id="KW-1208">Phospholipid metabolism</keyword>
<keyword evidence="7 14" id="KW-0548">Nucleotidyltransferase</keyword>
<dbReference type="PANTHER" id="PTHR46382">
    <property type="entry name" value="PHOSPHATIDATE CYTIDYLYLTRANSFERASE"/>
    <property type="match status" value="1"/>
</dbReference>
<keyword evidence="3" id="KW-1003">Cell membrane</keyword>
<dbReference type="GO" id="GO:0004605">
    <property type="term" value="F:phosphatidate cytidylyltransferase activity"/>
    <property type="evidence" value="ECO:0007669"/>
    <property type="project" value="UniProtKB-EC"/>
</dbReference>
<evidence type="ECO:0000256" key="2">
    <source>
        <dbReference type="ARBA" id="ARBA00010185"/>
    </source>
</evidence>
<dbReference type="GO" id="GO:0016024">
    <property type="term" value="P:CDP-diacylglycerol biosynthetic process"/>
    <property type="evidence" value="ECO:0007669"/>
    <property type="project" value="TreeGrafter"/>
</dbReference>
<feature type="transmembrane region" description="Helical" evidence="13">
    <location>
        <begin position="100"/>
        <end position="122"/>
    </location>
</feature>
<keyword evidence="6 13" id="KW-0812">Transmembrane</keyword>
<evidence type="ECO:0000256" key="1">
    <source>
        <dbReference type="ARBA" id="ARBA00004651"/>
    </source>
</evidence>
<feature type="transmembrane region" description="Helical" evidence="13">
    <location>
        <begin position="134"/>
        <end position="156"/>
    </location>
</feature>
<dbReference type="EC" id="2.7.7.41" evidence="14"/>
<keyword evidence="8 13" id="KW-1133">Transmembrane helix</keyword>
<feature type="transmembrane region" description="Helical" evidence="13">
    <location>
        <begin position="74"/>
        <end position="94"/>
    </location>
</feature>
<sequence length="227" mass="24118">MVPSVIEFSRAIASIDVRVERVILTISSIAIVLAAWIGDFEGIAITLVLCTPVVLISLLRSGTENFLANASASLFTLLYLPLPAAFVVLLAHPADGRARVMIFILAVSLSDTGGYVAGVLFGKHPLAKKISPKKTWEGVAGSVLLSTVGTSIFFGIWFHRSWWHGAVLAVAAILAGTSGDLIESALKRDIGVKDMGKALPGHGGFLDRLDSLLIAAPFAFLIIRWLA</sequence>
<evidence type="ECO:0000256" key="8">
    <source>
        <dbReference type="ARBA" id="ARBA00022989"/>
    </source>
</evidence>
<dbReference type="AlphaFoldDB" id="A0A1J5Q3S1"/>
<reference evidence="14" key="1">
    <citation type="submission" date="2016-10" db="EMBL/GenBank/DDBJ databases">
        <title>Sequence of Gallionella enrichment culture.</title>
        <authorList>
            <person name="Poehlein A."/>
            <person name="Muehling M."/>
            <person name="Daniel R."/>
        </authorList>
    </citation>
    <scope>NUCLEOTIDE SEQUENCE</scope>
</reference>
<evidence type="ECO:0000256" key="5">
    <source>
        <dbReference type="ARBA" id="ARBA00022679"/>
    </source>
</evidence>
<dbReference type="GO" id="GO:0005886">
    <property type="term" value="C:plasma membrane"/>
    <property type="evidence" value="ECO:0007669"/>
    <property type="project" value="UniProtKB-SubCell"/>
</dbReference>
<keyword evidence="5 14" id="KW-0808">Transferase</keyword>
<dbReference type="InterPro" id="IPR000374">
    <property type="entry name" value="PC_trans"/>
</dbReference>
<gene>
    <name evidence="14" type="primary">cdsA_13</name>
    <name evidence="14" type="ORF">GALL_462710</name>
</gene>
<organism evidence="14">
    <name type="scientific">mine drainage metagenome</name>
    <dbReference type="NCBI Taxonomy" id="410659"/>
    <lineage>
        <taxon>unclassified sequences</taxon>
        <taxon>metagenomes</taxon>
        <taxon>ecological metagenomes</taxon>
    </lineage>
</organism>
<evidence type="ECO:0000256" key="12">
    <source>
        <dbReference type="ARBA" id="ARBA00023264"/>
    </source>
</evidence>
<evidence type="ECO:0000256" key="9">
    <source>
        <dbReference type="ARBA" id="ARBA00023098"/>
    </source>
</evidence>
<dbReference type="EMBL" id="MLJW01003414">
    <property type="protein sequence ID" value="OIQ72107.1"/>
    <property type="molecule type" value="Genomic_DNA"/>
</dbReference>
<name>A0A1J5Q3S1_9ZZZZ</name>
<comment type="caution">
    <text evidence="14">The sequence shown here is derived from an EMBL/GenBank/DDBJ whole genome shotgun (WGS) entry which is preliminary data.</text>
</comment>
<dbReference type="Pfam" id="PF01148">
    <property type="entry name" value="CTP_transf_1"/>
    <property type="match status" value="1"/>
</dbReference>
<dbReference type="PROSITE" id="PS01315">
    <property type="entry name" value="CDS"/>
    <property type="match status" value="1"/>
</dbReference>
<feature type="transmembrane region" description="Helical" evidence="13">
    <location>
        <begin position="43"/>
        <end position="62"/>
    </location>
</feature>
<keyword evidence="4" id="KW-0444">Lipid biosynthesis</keyword>
<evidence type="ECO:0000256" key="13">
    <source>
        <dbReference type="SAM" id="Phobius"/>
    </source>
</evidence>